<feature type="domain" description="Carboxylesterase type B" evidence="4">
    <location>
        <begin position="26"/>
        <end position="512"/>
    </location>
</feature>
<dbReference type="PANTHER" id="PTHR43918">
    <property type="entry name" value="ACETYLCHOLINESTERASE"/>
    <property type="match status" value="1"/>
</dbReference>
<dbReference type="ESTHER" id="9sphi-a0a0c1l1a1">
    <property type="family name" value="Carb_B_Bacteria"/>
</dbReference>
<dbReference type="GO" id="GO:0052689">
    <property type="term" value="F:carboxylic ester hydrolase activity"/>
    <property type="evidence" value="ECO:0007669"/>
    <property type="project" value="TreeGrafter"/>
</dbReference>
<dbReference type="InterPro" id="IPR050654">
    <property type="entry name" value="AChE-related_enzymes"/>
</dbReference>
<name>A0A0C1L1A1_9BACT</name>
<dbReference type="InterPro" id="IPR002018">
    <property type="entry name" value="CarbesteraseB"/>
</dbReference>
<dbReference type="InterPro" id="IPR019819">
    <property type="entry name" value="Carboxylesterase_B_CS"/>
</dbReference>
<dbReference type="STRING" id="1349421.OI18_16695"/>
<comment type="similarity">
    <text evidence="1 3">Belongs to the type-B carboxylesterase/lipase family.</text>
</comment>
<dbReference type="AlphaFoldDB" id="A0A0C1L1A1"/>
<dbReference type="PANTHER" id="PTHR43918:SF4">
    <property type="entry name" value="CARBOXYLIC ESTER HYDROLASE"/>
    <property type="match status" value="1"/>
</dbReference>
<dbReference type="PROSITE" id="PS00122">
    <property type="entry name" value="CARBOXYLESTERASE_B_1"/>
    <property type="match status" value="1"/>
</dbReference>
<dbReference type="Proteomes" id="UP000031408">
    <property type="component" value="Unassembled WGS sequence"/>
</dbReference>
<keyword evidence="2 3" id="KW-0378">Hydrolase</keyword>
<gene>
    <name evidence="5" type="ORF">OI18_16695</name>
</gene>
<keyword evidence="3" id="KW-0732">Signal</keyword>
<feature type="signal peptide" evidence="3">
    <location>
        <begin position="1"/>
        <end position="19"/>
    </location>
</feature>
<evidence type="ECO:0000313" key="6">
    <source>
        <dbReference type="Proteomes" id="UP000031408"/>
    </source>
</evidence>
<accession>A0A0C1L1A1</accession>
<dbReference type="EC" id="3.1.1.-" evidence="3"/>
<dbReference type="EMBL" id="JSVC01000019">
    <property type="protein sequence ID" value="KIC93416.1"/>
    <property type="molecule type" value="Genomic_DNA"/>
</dbReference>
<protein>
    <recommendedName>
        <fullName evidence="3">Carboxylic ester hydrolase</fullName>
        <ecNumber evidence="3">3.1.1.-</ecNumber>
    </recommendedName>
</protein>
<reference evidence="5 6" key="1">
    <citation type="submission" date="2014-11" db="EMBL/GenBank/DDBJ databases">
        <title>Genome sequence of Flavihumibacter solisilvae 3-3.</title>
        <authorList>
            <person name="Zhou G."/>
            <person name="Li M."/>
            <person name="Wang G."/>
        </authorList>
    </citation>
    <scope>NUCLEOTIDE SEQUENCE [LARGE SCALE GENOMIC DNA]</scope>
    <source>
        <strain evidence="5 6">3-3</strain>
    </source>
</reference>
<dbReference type="SUPFAM" id="SSF53474">
    <property type="entry name" value="alpha/beta-Hydrolases"/>
    <property type="match status" value="1"/>
</dbReference>
<evidence type="ECO:0000259" key="4">
    <source>
        <dbReference type="Pfam" id="PF00135"/>
    </source>
</evidence>
<dbReference type="InterPro" id="IPR029058">
    <property type="entry name" value="AB_hydrolase_fold"/>
</dbReference>
<proteinExistence type="inferred from homology"/>
<evidence type="ECO:0000256" key="2">
    <source>
        <dbReference type="ARBA" id="ARBA00022801"/>
    </source>
</evidence>
<dbReference type="InterPro" id="IPR019826">
    <property type="entry name" value="Carboxylesterase_B_AS"/>
</dbReference>
<dbReference type="Pfam" id="PF00135">
    <property type="entry name" value="COesterase"/>
    <property type="match status" value="1"/>
</dbReference>
<evidence type="ECO:0000313" key="5">
    <source>
        <dbReference type="EMBL" id="KIC93416.1"/>
    </source>
</evidence>
<dbReference type="PROSITE" id="PS00941">
    <property type="entry name" value="CARBOXYLESTERASE_B_2"/>
    <property type="match status" value="1"/>
</dbReference>
<feature type="chain" id="PRO_5005110961" description="Carboxylic ester hydrolase" evidence="3">
    <location>
        <begin position="20"/>
        <end position="521"/>
    </location>
</feature>
<organism evidence="5 6">
    <name type="scientific">Flavihumibacter solisilvae</name>
    <dbReference type="NCBI Taxonomy" id="1349421"/>
    <lineage>
        <taxon>Bacteria</taxon>
        <taxon>Pseudomonadati</taxon>
        <taxon>Bacteroidota</taxon>
        <taxon>Chitinophagia</taxon>
        <taxon>Chitinophagales</taxon>
        <taxon>Chitinophagaceae</taxon>
        <taxon>Flavihumibacter</taxon>
    </lineage>
</organism>
<dbReference type="Gene3D" id="3.40.50.1820">
    <property type="entry name" value="alpha/beta hydrolase"/>
    <property type="match status" value="1"/>
</dbReference>
<keyword evidence="6" id="KW-1185">Reference proteome</keyword>
<dbReference type="RefSeq" id="WP_039141872.1">
    <property type="nucleotide sequence ID" value="NZ_JSVC01000019.1"/>
</dbReference>
<sequence length="521" mass="56782">MKLIPALIACVIVCNAAIAQGFSDSEPRVKTANGIVEGVNSSGISIFKGMPYAAPPVGPLRWREPQAVKSWTGIRKADRFGSRAMQTQVFGDMVFRSDSISEDCLYLNVWTPAKSPSDRLPVLVYFYGGGFVAGDGSEPRYDGENMARKGIVSVTVNYRLGIFGFYAHPGLSKESTHQGSGNYGLMDQAAALQWVNKNIAAFGGDPSKVTIAGESAGSISVSAQMASPLSKGLFARAIGESGSVLGTLSAVPLSVGEQRGVEFAKTTGVSALEDLRKIPADKLLALAATFNPFRFPITVDGRFFPKDPFEIFRQGEQAKVPLLAGWNSQEMSYQALVGNEKPTVESYKKAVQKAYGENATEVLQVYQAASDQQVEQVATDLAGDRFIGFSTWKWISMHRKAGSKQVYRYLYARPRPALRKGKPDATDKGAVHSAEIEYAMGNLPLNNVFDWQPEDYKVSVILQTYFVNFISTGDPNGFGLPLWPDVGTSENVNLMVIDSDTKLIQDKNAARYNLLDRMLKK</sequence>
<dbReference type="OrthoDB" id="9775851at2"/>
<evidence type="ECO:0000256" key="3">
    <source>
        <dbReference type="RuleBase" id="RU361235"/>
    </source>
</evidence>
<evidence type="ECO:0000256" key="1">
    <source>
        <dbReference type="ARBA" id="ARBA00005964"/>
    </source>
</evidence>
<comment type="caution">
    <text evidence="5">The sequence shown here is derived from an EMBL/GenBank/DDBJ whole genome shotgun (WGS) entry which is preliminary data.</text>
</comment>